<dbReference type="GO" id="GO:0005524">
    <property type="term" value="F:ATP binding"/>
    <property type="evidence" value="ECO:0007669"/>
    <property type="project" value="UniProtKB-UniRule"/>
</dbReference>
<evidence type="ECO:0000256" key="2">
    <source>
        <dbReference type="ARBA" id="ARBA00022679"/>
    </source>
</evidence>
<keyword evidence="3 6" id="KW-0547">Nucleotide-binding</keyword>
<feature type="region of interest" description="Disordered" evidence="7">
    <location>
        <begin position="1"/>
        <end position="37"/>
    </location>
</feature>
<sequence length="1138" mass="117391">MSPESYFLPLPGGDMSTDVADSNPGTSSERPPNRFVGLSPHRLQRQAFPKTLSDKYRLGEELGRGAYGHVFRGLDTRTGQHVAIKQIGLERIPAGGLPGIVREVELLKTLNHPNIVKYYGSLRTDTHLYIVLEYMENGALSGVIKSSSFGPFPETLVAVYVQQVLQGLAYLHAQGVVHRDIKGANILTTKEGVVKLADFGVAAQLSDLDTRASGGGGALAGPGPAASSPVGTVYWMAPEVIEHSAVAPAGDIWSVGCLAIELFTGSPPYYDMQPMSALYNIVADTHPPLPRDISASMRDFLLKCFARDPRERPSAAALAEHPWVTYNRRTLRGTWSRTRGGRAGGRAGDAHTSVALVVERMLAVDEGGDGDGRGGGATEAGAPAAGGHPPPPPSPAAAQQQQAQRAQQAAGPGGSAEPPGTDDLTGAGLLARLQARRESSTGAGVSGKDGPGVAPPPPAGSETAASVRRQLASLDLGPPAAPRNQVKEAAAAASCAALAGLLRGGEAAEAARALLAGQGLSALRELLGSPSERLLDRALDATLFALSGTAGRACLAPAMALGFAPALLRFAAPSHSHILRVQAARAAEILCASSIGARAVLSSDALPAMLDLLLPPERGDASPALCVELMQPALNACWLLLHRSAAAAEEPSAARQPAEGLPPLDALLRALAAAALPQRMTAVLRTVLSAYCLKAGLNGPVGRGPGNHSRSASVPLTETELAQLAEEKPTSSGETTPPRTPSRTNSPRGQGPSLTATLGSPRRGPSPTSAQQTVSRLASSVSMRSEDGLTAGAPPPRSPVKRAGRADAPAPPPPAPSPLPLLDAILNMYAAMVLGDGVVKAALVQRAVLAPLFEVTAFLPPPLALTVVSAVRALTVDPTTLGPLADASGVAFLVAQLARAGEPLLQDQALSALHRMAAADRARQEQAAVAGAVPFLCQLGILPQRGAVAAHAHGLAVSLLCALARGGARVRAELWAHDALSVFLHLLKDEACQVEVLDALAAWLAADAPRIEARLAAGDAQTRLVTLVPVMSTAGEGDALCALLVPLQRLLSLSPRMARELAQNGLVPRVTELLRRPTSPTTLPALDVLATLVAAAAQPRALAARFRLAQVLVPLAGQAGMQPGVAEKVAQLLQAIRG</sequence>
<evidence type="ECO:0000313" key="9">
    <source>
        <dbReference type="EMBL" id="JAT71824.1"/>
    </source>
</evidence>
<evidence type="ECO:0000256" key="4">
    <source>
        <dbReference type="ARBA" id="ARBA00022777"/>
    </source>
</evidence>
<dbReference type="FunFam" id="3.30.200.20:FF:000042">
    <property type="entry name" value="Aurora kinase A"/>
    <property type="match status" value="1"/>
</dbReference>
<feature type="region of interest" description="Disordered" evidence="7">
    <location>
        <begin position="365"/>
        <end position="466"/>
    </location>
</feature>
<evidence type="ECO:0000256" key="3">
    <source>
        <dbReference type="ARBA" id="ARBA00022741"/>
    </source>
</evidence>
<dbReference type="InterPro" id="IPR050629">
    <property type="entry name" value="STE20/SPS1-PAK"/>
</dbReference>
<dbReference type="GO" id="GO:0005737">
    <property type="term" value="C:cytoplasm"/>
    <property type="evidence" value="ECO:0007669"/>
    <property type="project" value="TreeGrafter"/>
</dbReference>
<reference evidence="9" key="1">
    <citation type="submission" date="2015-08" db="EMBL/GenBank/DDBJ databases">
        <authorList>
            <person name="Babu N.S."/>
            <person name="Beckwith C.J."/>
            <person name="Beseler K.G."/>
            <person name="Brison A."/>
            <person name="Carone J.V."/>
            <person name="Caskin T.P."/>
            <person name="Diamond M."/>
            <person name="Durham M.E."/>
            <person name="Foxe J.M."/>
            <person name="Go M."/>
            <person name="Henderson B.A."/>
            <person name="Jones I.B."/>
            <person name="McGettigan J.A."/>
            <person name="Micheletti S.J."/>
            <person name="Nasrallah M.E."/>
            <person name="Ortiz D."/>
            <person name="Piller C.R."/>
            <person name="Privatt S.R."/>
            <person name="Schneider S.L."/>
            <person name="Sharp S."/>
            <person name="Smith T.C."/>
            <person name="Stanton J.D."/>
            <person name="Ullery H.E."/>
            <person name="Wilson R.J."/>
            <person name="Serrano M.G."/>
            <person name="Buck G."/>
            <person name="Lee V."/>
            <person name="Wang Y."/>
            <person name="Carvalho R."/>
            <person name="Voegtly L."/>
            <person name="Shi R."/>
            <person name="Duckworth R."/>
            <person name="Johnson A."/>
            <person name="Loviza R."/>
            <person name="Walstead R."/>
            <person name="Shah Z."/>
            <person name="Kiflezghi M."/>
            <person name="Wade K."/>
            <person name="Ball S.L."/>
            <person name="Bradley K.W."/>
            <person name="Asai D.J."/>
            <person name="Bowman C.A."/>
            <person name="Russell D.A."/>
            <person name="Pope W.H."/>
            <person name="Jacobs-Sera D."/>
            <person name="Hendrix R.W."/>
            <person name="Hatfull G.F."/>
        </authorList>
    </citation>
    <scope>NUCLEOTIDE SEQUENCE</scope>
</reference>
<feature type="compositionally biased region" description="Low complexity" evidence="7">
    <location>
        <begin position="724"/>
        <end position="748"/>
    </location>
</feature>
<organism evidence="9">
    <name type="scientific">Auxenochlorella protothecoides</name>
    <name type="common">Green microalga</name>
    <name type="synonym">Chlorella protothecoides</name>
    <dbReference type="NCBI Taxonomy" id="3075"/>
    <lineage>
        <taxon>Eukaryota</taxon>
        <taxon>Viridiplantae</taxon>
        <taxon>Chlorophyta</taxon>
        <taxon>core chlorophytes</taxon>
        <taxon>Trebouxiophyceae</taxon>
        <taxon>Chlorellales</taxon>
        <taxon>Chlorellaceae</taxon>
        <taxon>Auxenochlorella</taxon>
    </lineage>
</organism>
<dbReference type="InterPro" id="IPR008271">
    <property type="entry name" value="Ser/Thr_kinase_AS"/>
</dbReference>
<dbReference type="CDD" id="cd06627">
    <property type="entry name" value="STKc_Cdc7_like"/>
    <property type="match status" value="1"/>
</dbReference>
<evidence type="ECO:0000256" key="7">
    <source>
        <dbReference type="SAM" id="MobiDB-lite"/>
    </source>
</evidence>
<dbReference type="PROSITE" id="PS00108">
    <property type="entry name" value="PROTEIN_KINASE_ST"/>
    <property type="match status" value="1"/>
</dbReference>
<dbReference type="SUPFAM" id="SSF56112">
    <property type="entry name" value="Protein kinase-like (PK-like)"/>
    <property type="match status" value="1"/>
</dbReference>
<feature type="compositionally biased region" description="Polar residues" evidence="7">
    <location>
        <begin position="19"/>
        <end position="30"/>
    </location>
</feature>
<evidence type="ECO:0000256" key="5">
    <source>
        <dbReference type="ARBA" id="ARBA00022840"/>
    </source>
</evidence>
<accession>A0A1D1ZY02</accession>
<dbReference type="PROSITE" id="PS50011">
    <property type="entry name" value="PROTEIN_KINASE_DOM"/>
    <property type="match status" value="1"/>
</dbReference>
<protein>
    <recommendedName>
        <fullName evidence="1">non-specific serine/threonine protein kinase</fullName>
        <ecNumber evidence="1">2.7.11.1</ecNumber>
    </recommendedName>
</protein>
<dbReference type="SUPFAM" id="SSF48371">
    <property type="entry name" value="ARM repeat"/>
    <property type="match status" value="1"/>
</dbReference>
<dbReference type="InterPro" id="IPR011989">
    <property type="entry name" value="ARM-like"/>
</dbReference>
<evidence type="ECO:0000259" key="8">
    <source>
        <dbReference type="PROSITE" id="PS50011"/>
    </source>
</evidence>
<proteinExistence type="predicted"/>
<dbReference type="PANTHER" id="PTHR48012:SF26">
    <property type="entry name" value="SERINE_THREONINE-PROTEIN KINASE DDB_G0283821-RELATED"/>
    <property type="match status" value="1"/>
</dbReference>
<dbReference type="SMART" id="SM00220">
    <property type="entry name" value="S_TKc"/>
    <property type="match status" value="1"/>
</dbReference>
<keyword evidence="5 6" id="KW-0067">ATP-binding</keyword>
<dbReference type="InterPro" id="IPR000719">
    <property type="entry name" value="Prot_kinase_dom"/>
</dbReference>
<feature type="domain" description="Protein kinase" evidence="8">
    <location>
        <begin position="56"/>
        <end position="324"/>
    </location>
</feature>
<dbReference type="Gene3D" id="1.10.510.10">
    <property type="entry name" value="Transferase(Phosphotransferase) domain 1"/>
    <property type="match status" value="1"/>
</dbReference>
<keyword evidence="4" id="KW-0418">Kinase</keyword>
<feature type="region of interest" description="Disordered" evidence="7">
    <location>
        <begin position="724"/>
        <end position="815"/>
    </location>
</feature>
<dbReference type="PANTHER" id="PTHR48012">
    <property type="entry name" value="STERILE20-LIKE KINASE, ISOFORM B-RELATED"/>
    <property type="match status" value="1"/>
</dbReference>
<dbReference type="GO" id="GO:0004674">
    <property type="term" value="F:protein serine/threonine kinase activity"/>
    <property type="evidence" value="ECO:0007669"/>
    <property type="project" value="UniProtKB-EC"/>
</dbReference>
<keyword evidence="2" id="KW-0808">Transferase</keyword>
<dbReference type="AlphaFoldDB" id="A0A1D1ZY02"/>
<dbReference type="EC" id="2.7.11.1" evidence="1"/>
<dbReference type="InterPro" id="IPR017441">
    <property type="entry name" value="Protein_kinase_ATP_BS"/>
</dbReference>
<feature type="binding site" evidence="6">
    <location>
        <position position="85"/>
    </location>
    <ligand>
        <name>ATP</name>
        <dbReference type="ChEBI" id="CHEBI:30616"/>
    </ligand>
</feature>
<dbReference type="InterPro" id="IPR016024">
    <property type="entry name" value="ARM-type_fold"/>
</dbReference>
<dbReference type="PROSITE" id="PS00107">
    <property type="entry name" value="PROTEIN_KINASE_ATP"/>
    <property type="match status" value="1"/>
</dbReference>
<name>A0A1D1ZY02_AUXPR</name>
<evidence type="ECO:0000256" key="6">
    <source>
        <dbReference type="PROSITE-ProRule" id="PRU10141"/>
    </source>
</evidence>
<dbReference type="EMBL" id="GDKF01006798">
    <property type="protein sequence ID" value="JAT71824.1"/>
    <property type="molecule type" value="Transcribed_RNA"/>
</dbReference>
<feature type="compositionally biased region" description="Polar residues" evidence="7">
    <location>
        <begin position="766"/>
        <end position="783"/>
    </location>
</feature>
<dbReference type="Pfam" id="PF00069">
    <property type="entry name" value="Pkinase"/>
    <property type="match status" value="1"/>
</dbReference>
<dbReference type="Gene3D" id="1.25.10.10">
    <property type="entry name" value="Leucine-rich Repeat Variant"/>
    <property type="match status" value="2"/>
</dbReference>
<gene>
    <name evidence="9" type="ORF">g.50594</name>
</gene>
<evidence type="ECO:0000256" key="1">
    <source>
        <dbReference type="ARBA" id="ARBA00012513"/>
    </source>
</evidence>
<feature type="compositionally biased region" description="Low complexity" evidence="7">
    <location>
        <begin position="396"/>
        <end position="421"/>
    </location>
</feature>
<dbReference type="InterPro" id="IPR011009">
    <property type="entry name" value="Kinase-like_dom_sf"/>
</dbReference>